<proteinExistence type="predicted"/>
<feature type="chain" id="PRO_5042206564" description="Larval cuticle protein 65Ag1-like" evidence="3">
    <location>
        <begin position="17"/>
        <end position="104"/>
    </location>
</feature>
<evidence type="ECO:0000256" key="3">
    <source>
        <dbReference type="SAM" id="SignalP"/>
    </source>
</evidence>
<reference evidence="4" key="1">
    <citation type="journal article" date="2021" name="Mol. Ecol. Resour.">
        <title>Phylogenomic analyses of the genus Drosophila reveals genomic signals of climate adaptation.</title>
        <authorList>
            <person name="Li F."/>
            <person name="Rane R.V."/>
            <person name="Luria V."/>
            <person name="Xiong Z."/>
            <person name="Chen J."/>
            <person name="Li Z."/>
            <person name="Catullo R.A."/>
            <person name="Griffin P.C."/>
            <person name="Schiffer M."/>
            <person name="Pearce S."/>
            <person name="Lee S.F."/>
            <person name="McElroy K."/>
            <person name="Stocker A."/>
            <person name="Shirriffs J."/>
            <person name="Cockerell F."/>
            <person name="Coppin C."/>
            <person name="Sgro C.M."/>
            <person name="Karger A."/>
            <person name="Cain J.W."/>
            <person name="Weber J.A."/>
            <person name="Santpere G."/>
            <person name="Kirschner M.W."/>
            <person name="Hoffmann A.A."/>
            <person name="Oakeshott J.G."/>
            <person name="Zhang G."/>
        </authorList>
    </citation>
    <scope>NUCLEOTIDE SEQUENCE</scope>
    <source>
        <strain evidence="4">BGI-SZ-2011g</strain>
    </source>
</reference>
<feature type="signal peptide" evidence="3">
    <location>
        <begin position="1"/>
        <end position="16"/>
    </location>
</feature>
<evidence type="ECO:0000256" key="1">
    <source>
        <dbReference type="ARBA" id="ARBA00022460"/>
    </source>
</evidence>
<dbReference type="PROSITE" id="PS51155">
    <property type="entry name" value="CHIT_BIND_RR_2"/>
    <property type="match status" value="1"/>
</dbReference>
<dbReference type="PANTHER" id="PTHR10380:SF218">
    <property type="entry name" value="ADULT CUTICLE PROTEIN 65AA-RELATED"/>
    <property type="match status" value="1"/>
</dbReference>
<keyword evidence="5" id="KW-1185">Reference proteome</keyword>
<keyword evidence="3" id="KW-0732">Signal</keyword>
<evidence type="ECO:0008006" key="6">
    <source>
        <dbReference type="Google" id="ProtNLM"/>
    </source>
</evidence>
<gene>
    <name evidence="4" type="ORF">KR093_001486</name>
</gene>
<evidence type="ECO:0000313" key="5">
    <source>
        <dbReference type="Proteomes" id="UP001200034"/>
    </source>
</evidence>
<dbReference type="AlphaFoldDB" id="A0AAD4JXK1"/>
<sequence length="104" mass="11062">MKFLIVFVALFAVALAAPPTKQINIVYLKSDVNVDGFNYGVETDDGTKISANGQLKQVGDEQGIAVKGSYAFVDTDGQLHELSYVADENGFQPQSADLPVAPVA</sequence>
<name>A0AAD4JXK1_9MUSC</name>
<evidence type="ECO:0000256" key="2">
    <source>
        <dbReference type="PROSITE-ProRule" id="PRU00497"/>
    </source>
</evidence>
<dbReference type="InterPro" id="IPR050468">
    <property type="entry name" value="Cuticle_Struct_Prot"/>
</dbReference>
<keyword evidence="1 2" id="KW-0193">Cuticle</keyword>
<dbReference type="InterPro" id="IPR031311">
    <property type="entry name" value="CHIT_BIND_RR_consensus"/>
</dbReference>
<organism evidence="4 5">
    <name type="scientific">Drosophila rubida</name>
    <dbReference type="NCBI Taxonomy" id="30044"/>
    <lineage>
        <taxon>Eukaryota</taxon>
        <taxon>Metazoa</taxon>
        <taxon>Ecdysozoa</taxon>
        <taxon>Arthropoda</taxon>
        <taxon>Hexapoda</taxon>
        <taxon>Insecta</taxon>
        <taxon>Pterygota</taxon>
        <taxon>Neoptera</taxon>
        <taxon>Endopterygota</taxon>
        <taxon>Diptera</taxon>
        <taxon>Brachycera</taxon>
        <taxon>Muscomorpha</taxon>
        <taxon>Ephydroidea</taxon>
        <taxon>Drosophilidae</taxon>
        <taxon>Drosophila</taxon>
    </lineage>
</organism>
<protein>
    <recommendedName>
        <fullName evidence="6">Larval cuticle protein 65Ag1-like</fullName>
    </recommendedName>
</protein>
<comment type="caution">
    <text evidence="4">The sequence shown here is derived from an EMBL/GenBank/DDBJ whole genome shotgun (WGS) entry which is preliminary data.</text>
</comment>
<dbReference type="PANTHER" id="PTHR10380">
    <property type="entry name" value="CUTICLE PROTEIN"/>
    <property type="match status" value="1"/>
</dbReference>
<dbReference type="GO" id="GO:0062129">
    <property type="term" value="C:chitin-based extracellular matrix"/>
    <property type="evidence" value="ECO:0007669"/>
    <property type="project" value="TreeGrafter"/>
</dbReference>
<dbReference type="Pfam" id="PF00379">
    <property type="entry name" value="Chitin_bind_4"/>
    <property type="match status" value="1"/>
</dbReference>
<dbReference type="PRINTS" id="PR00947">
    <property type="entry name" value="CUTICLE"/>
</dbReference>
<dbReference type="EMBL" id="JAJJHW010002774">
    <property type="protein sequence ID" value="KAH8365502.1"/>
    <property type="molecule type" value="Genomic_DNA"/>
</dbReference>
<dbReference type="GO" id="GO:0008010">
    <property type="term" value="F:structural constituent of chitin-based larval cuticle"/>
    <property type="evidence" value="ECO:0007669"/>
    <property type="project" value="TreeGrafter"/>
</dbReference>
<dbReference type="Proteomes" id="UP001200034">
    <property type="component" value="Unassembled WGS sequence"/>
</dbReference>
<evidence type="ECO:0000313" key="4">
    <source>
        <dbReference type="EMBL" id="KAH8365502.1"/>
    </source>
</evidence>
<dbReference type="InterPro" id="IPR000618">
    <property type="entry name" value="Insect_cuticle"/>
</dbReference>
<accession>A0AAD4JXK1</accession>
<dbReference type="PROSITE" id="PS00233">
    <property type="entry name" value="CHIT_BIND_RR_1"/>
    <property type="match status" value="1"/>
</dbReference>